<dbReference type="EMBL" id="BQFW01000011">
    <property type="protein sequence ID" value="GJJ75591.1"/>
    <property type="molecule type" value="Genomic_DNA"/>
</dbReference>
<keyword evidence="5 6" id="KW-0472">Membrane</keyword>
<sequence length="493" mass="54718">MSGSPQHDKEKSHDIVADDVVLPEDPTELEKIRRSLMLKMDLRLVPWVSILYMFSSLDRGNIGNARLAGLEKGTHISDSQYFNVLSMFYAGYTISQVPSNLMLKRVLPSRWISFTMVMWGVCAASMAATTNYSGLLACRFFMGIFEAGIGPGAPLLLSWWYLRDELAWRVALFIGSSTVAGAFGGLISYGIMKNMADNPHFQPWQIIFLIEGCLTIFFGLLTVIVLPNMPEQASTRLLTPEEKQLAIERYRSEFNHDDNVFDMSQLVAAFKDTKNWACVLLYIGMNICLSSYTAFLPTIISEFGVTPLNAQLLSVPPYICAAVSVFAQCRLSDRMRNRGMFIAGSGLIAALGYILLISNGLMGVNYVGAFLVACGIYPIIPLTLAWVSNNNIGHTKRAVGLAMLNMFAQALAMAGGQIYPTNTAPRFVMGHAICLAFILFTALVAALLSYYISRINAKRDEQYGPPQQMTRQMMVDAAKDGLYDMHPSFRYYP</sequence>
<dbReference type="GO" id="GO:0022857">
    <property type="term" value="F:transmembrane transporter activity"/>
    <property type="evidence" value="ECO:0007669"/>
    <property type="project" value="InterPro"/>
</dbReference>
<dbReference type="OrthoDB" id="2985014at2759"/>
<evidence type="ECO:0000259" key="7">
    <source>
        <dbReference type="PROSITE" id="PS50850"/>
    </source>
</evidence>
<evidence type="ECO:0000256" key="6">
    <source>
        <dbReference type="SAM" id="Phobius"/>
    </source>
</evidence>
<dbReference type="Proteomes" id="UP000827284">
    <property type="component" value="Unassembled WGS sequence"/>
</dbReference>
<name>A0A9P3HF42_9FUNG</name>
<feature type="transmembrane region" description="Helical" evidence="6">
    <location>
        <begin position="430"/>
        <end position="452"/>
    </location>
</feature>
<feature type="transmembrane region" description="Helical" evidence="6">
    <location>
        <begin position="339"/>
        <end position="358"/>
    </location>
</feature>
<feature type="transmembrane region" description="Helical" evidence="6">
    <location>
        <begin position="276"/>
        <end position="296"/>
    </location>
</feature>
<dbReference type="PANTHER" id="PTHR43791:SF36">
    <property type="entry name" value="TRANSPORTER, PUTATIVE (AFU_ORTHOLOGUE AFUA_6G08340)-RELATED"/>
    <property type="match status" value="1"/>
</dbReference>
<feature type="transmembrane region" description="Helical" evidence="6">
    <location>
        <begin position="364"/>
        <end position="387"/>
    </location>
</feature>
<dbReference type="GO" id="GO:0016020">
    <property type="term" value="C:membrane"/>
    <property type="evidence" value="ECO:0007669"/>
    <property type="project" value="UniProtKB-SubCell"/>
</dbReference>
<evidence type="ECO:0000256" key="3">
    <source>
        <dbReference type="ARBA" id="ARBA00022692"/>
    </source>
</evidence>
<dbReference type="FunFam" id="1.20.1250.20:FF:000013">
    <property type="entry name" value="MFS general substrate transporter"/>
    <property type="match status" value="1"/>
</dbReference>
<dbReference type="FunFam" id="1.20.1250.20:FF:000057">
    <property type="entry name" value="MFS general substrate transporter"/>
    <property type="match status" value="1"/>
</dbReference>
<keyword evidence="2" id="KW-0813">Transport</keyword>
<reference evidence="8" key="2">
    <citation type="journal article" date="2022" name="Microbiol. Resour. Announc.">
        <title>Whole-Genome Sequence of Entomortierella parvispora E1425, a Mucoromycotan Fungus Associated with Burkholderiaceae-Related Endosymbiotic Bacteria.</title>
        <authorList>
            <person name="Herlambang A."/>
            <person name="Guo Y."/>
            <person name="Takashima Y."/>
            <person name="Narisawa K."/>
            <person name="Ohta H."/>
            <person name="Nishizawa T."/>
        </authorList>
    </citation>
    <scope>NUCLEOTIDE SEQUENCE</scope>
    <source>
        <strain evidence="8">E1425</strain>
    </source>
</reference>
<dbReference type="InterPro" id="IPR036259">
    <property type="entry name" value="MFS_trans_sf"/>
</dbReference>
<comment type="caution">
    <text evidence="8">The sequence shown here is derived from an EMBL/GenBank/DDBJ whole genome shotgun (WGS) entry which is preliminary data.</text>
</comment>
<dbReference type="SUPFAM" id="SSF103473">
    <property type="entry name" value="MFS general substrate transporter"/>
    <property type="match status" value="1"/>
</dbReference>
<keyword evidence="3 6" id="KW-0812">Transmembrane</keyword>
<evidence type="ECO:0000256" key="5">
    <source>
        <dbReference type="ARBA" id="ARBA00023136"/>
    </source>
</evidence>
<feature type="transmembrane region" description="Helical" evidence="6">
    <location>
        <begin position="204"/>
        <end position="226"/>
    </location>
</feature>
<proteinExistence type="predicted"/>
<evidence type="ECO:0000256" key="4">
    <source>
        <dbReference type="ARBA" id="ARBA00022989"/>
    </source>
</evidence>
<feature type="transmembrane region" description="Helical" evidence="6">
    <location>
        <begin position="111"/>
        <end position="128"/>
    </location>
</feature>
<accession>A0A9P3HF42</accession>
<gene>
    <name evidence="8" type="ORF">EMPS_07949</name>
</gene>
<evidence type="ECO:0000256" key="1">
    <source>
        <dbReference type="ARBA" id="ARBA00004141"/>
    </source>
</evidence>
<feature type="transmembrane region" description="Helical" evidence="6">
    <location>
        <begin position="169"/>
        <end position="192"/>
    </location>
</feature>
<organism evidence="8 9">
    <name type="scientific">Entomortierella parvispora</name>
    <dbReference type="NCBI Taxonomy" id="205924"/>
    <lineage>
        <taxon>Eukaryota</taxon>
        <taxon>Fungi</taxon>
        <taxon>Fungi incertae sedis</taxon>
        <taxon>Mucoromycota</taxon>
        <taxon>Mortierellomycotina</taxon>
        <taxon>Mortierellomycetes</taxon>
        <taxon>Mortierellales</taxon>
        <taxon>Mortierellaceae</taxon>
        <taxon>Entomortierella</taxon>
    </lineage>
</organism>
<dbReference type="AlphaFoldDB" id="A0A9P3HF42"/>
<feature type="transmembrane region" description="Helical" evidence="6">
    <location>
        <begin position="140"/>
        <end position="162"/>
    </location>
</feature>
<comment type="subcellular location">
    <subcellularLocation>
        <location evidence="1">Membrane</location>
        <topology evidence="1">Multi-pass membrane protein</topology>
    </subcellularLocation>
</comment>
<dbReference type="InterPro" id="IPR020846">
    <property type="entry name" value="MFS_dom"/>
</dbReference>
<reference evidence="8" key="1">
    <citation type="submission" date="2021-11" db="EMBL/GenBank/DDBJ databases">
        <authorList>
            <person name="Herlambang A."/>
            <person name="Guo Y."/>
            <person name="Takashima Y."/>
            <person name="Nishizawa T."/>
        </authorList>
    </citation>
    <scope>NUCLEOTIDE SEQUENCE</scope>
    <source>
        <strain evidence="8">E1425</strain>
    </source>
</reference>
<dbReference type="PANTHER" id="PTHR43791">
    <property type="entry name" value="PERMEASE-RELATED"/>
    <property type="match status" value="1"/>
</dbReference>
<evidence type="ECO:0000313" key="9">
    <source>
        <dbReference type="Proteomes" id="UP000827284"/>
    </source>
</evidence>
<dbReference type="Pfam" id="PF07690">
    <property type="entry name" value="MFS_1"/>
    <property type="match status" value="1"/>
</dbReference>
<feature type="transmembrane region" description="Helical" evidence="6">
    <location>
        <begin position="308"/>
        <end position="327"/>
    </location>
</feature>
<feature type="transmembrane region" description="Helical" evidence="6">
    <location>
        <begin position="399"/>
        <end position="418"/>
    </location>
</feature>
<keyword evidence="4 6" id="KW-1133">Transmembrane helix</keyword>
<keyword evidence="9" id="KW-1185">Reference proteome</keyword>
<dbReference type="Gene3D" id="1.20.1250.20">
    <property type="entry name" value="MFS general substrate transporter like domains"/>
    <property type="match status" value="2"/>
</dbReference>
<dbReference type="InterPro" id="IPR011701">
    <property type="entry name" value="MFS"/>
</dbReference>
<protein>
    <submittedName>
        <fullName evidence="8">MFS transporter, ACS family, pantothenate transporter</fullName>
    </submittedName>
</protein>
<evidence type="ECO:0000313" key="8">
    <source>
        <dbReference type="EMBL" id="GJJ75591.1"/>
    </source>
</evidence>
<feature type="domain" description="Major facilitator superfamily (MFS) profile" evidence="7">
    <location>
        <begin position="44"/>
        <end position="459"/>
    </location>
</feature>
<evidence type="ECO:0000256" key="2">
    <source>
        <dbReference type="ARBA" id="ARBA00022448"/>
    </source>
</evidence>
<dbReference type="PROSITE" id="PS50850">
    <property type="entry name" value="MFS"/>
    <property type="match status" value="1"/>
</dbReference>